<dbReference type="GeneID" id="107267146"/>
<name>A0AAJ7BUF1_CEPCN</name>
<keyword evidence="1" id="KW-1185">Reference proteome</keyword>
<proteinExistence type="predicted"/>
<protein>
    <submittedName>
        <fullName evidence="2">Uncharacterized protein LOC107267146 isoform X1</fullName>
    </submittedName>
</protein>
<dbReference type="InterPro" id="IPR032675">
    <property type="entry name" value="LRR_dom_sf"/>
</dbReference>
<reference evidence="2" key="1">
    <citation type="submission" date="2025-08" db="UniProtKB">
        <authorList>
            <consortium name="RefSeq"/>
        </authorList>
    </citation>
    <scope>IDENTIFICATION</scope>
</reference>
<dbReference type="RefSeq" id="XP_015593979.1">
    <property type="nucleotide sequence ID" value="XM_015738493.2"/>
</dbReference>
<accession>A0AAJ7BUF1</accession>
<dbReference type="Gene3D" id="3.80.10.10">
    <property type="entry name" value="Ribonuclease Inhibitor"/>
    <property type="match status" value="1"/>
</dbReference>
<sequence length="345" mass="40199">MDLNTLDNTNYFDCLIEGKITYSKRLSLTESGLHEQYFIRLISNVINLVTHNNSKDKNFRSQNILFLMPNQNSRCPWLIKDIFAISNEKIPPSIRTLWNLVYLELGANDMSELLNRTCNLNKLPILLVESHYLTQLPNNIGNLISLKVVKLNQDQLARLPDFVKYLQEPNFLDLQKKNILNILKTLYKLVIPKRIDRHGNFYNAMHILIKNMPCKNHRDNMYDPTIMKYSNVKNDKSKFNNNYYKCAKKTSMKTEFSSLSSPCDETENWDFSDDSTDEYDPTVYKEPRMKRIDVPFGIYGPPGGIFCPGDSHPPSIREQLYQIKYQQNSTADCYDKSEEGQFDDA</sequence>
<evidence type="ECO:0000313" key="2">
    <source>
        <dbReference type="RefSeq" id="XP_015593979.1"/>
    </source>
</evidence>
<dbReference type="SUPFAM" id="SSF52058">
    <property type="entry name" value="L domain-like"/>
    <property type="match status" value="1"/>
</dbReference>
<evidence type="ECO:0000313" key="1">
    <source>
        <dbReference type="Proteomes" id="UP000694920"/>
    </source>
</evidence>
<dbReference type="Proteomes" id="UP000694920">
    <property type="component" value="Unplaced"/>
</dbReference>
<organism evidence="1 2">
    <name type="scientific">Cephus cinctus</name>
    <name type="common">Wheat stem sawfly</name>
    <dbReference type="NCBI Taxonomy" id="211228"/>
    <lineage>
        <taxon>Eukaryota</taxon>
        <taxon>Metazoa</taxon>
        <taxon>Ecdysozoa</taxon>
        <taxon>Arthropoda</taxon>
        <taxon>Hexapoda</taxon>
        <taxon>Insecta</taxon>
        <taxon>Pterygota</taxon>
        <taxon>Neoptera</taxon>
        <taxon>Endopterygota</taxon>
        <taxon>Hymenoptera</taxon>
        <taxon>Cephoidea</taxon>
        <taxon>Cephidae</taxon>
        <taxon>Cephus</taxon>
    </lineage>
</organism>
<dbReference type="KEGG" id="ccin:107267146"/>
<gene>
    <name evidence="2" type="primary">LOC107267146</name>
</gene>
<dbReference type="AlphaFoldDB" id="A0AAJ7BUF1"/>